<accession>A0A9P8FYI5</accession>
<gene>
    <name evidence="2" type="ORF">KCU98_g4066</name>
</gene>
<dbReference type="Proteomes" id="UP000729357">
    <property type="component" value="Unassembled WGS sequence"/>
</dbReference>
<feature type="non-terminal residue" evidence="2">
    <location>
        <position position="1"/>
    </location>
</feature>
<dbReference type="EMBL" id="JAHFXS010000311">
    <property type="protein sequence ID" value="KAG9986389.1"/>
    <property type="molecule type" value="Genomic_DNA"/>
</dbReference>
<reference evidence="2" key="1">
    <citation type="journal article" date="2021" name="J Fungi (Basel)">
        <title>Virulence traits and population genomics of the black yeast Aureobasidium melanogenum.</title>
        <authorList>
            <person name="Cernosa A."/>
            <person name="Sun X."/>
            <person name="Gostincar C."/>
            <person name="Fang C."/>
            <person name="Gunde-Cimerman N."/>
            <person name="Song Z."/>
        </authorList>
    </citation>
    <scope>NUCLEOTIDE SEQUENCE</scope>
    <source>
        <strain evidence="2">EXF-9298</strain>
    </source>
</reference>
<keyword evidence="3" id="KW-1185">Reference proteome</keyword>
<sequence>MPSPYSTQRSELCCHDSFRVGCFSCKQDDIGEACAELEIEIAMTNEYLCALPPSISQAPTEEERQKLEKEEGKVKARHDSLLDCLSSFRKMMDKVAGDVRDICAKTEPHMLAGAFEKDAAARELEMDDEFRKMFGRDPPKSIAADPELEREIESSASTFKGLDLTNIPATPDVLLGSPAGLELMLRAGKNPMLAMGPNPGPAVMSYGRALAMFGPPESHTESTPKTEREYRERDTLNPPTVAILSEEEQLALFTEDKCLNYTEMLVSEYSRRVKAKKNVIKAEITDSYDKEESSTGGWPDVEGHDWAGLTNWIHRCMERDDKFFEVTLPSWKKQREDQSATMIERLSKWNLSDAVAAGFDDGSSRYGNPRKYWPYSKSLGEMEAEKALKHE</sequence>
<proteinExistence type="predicted"/>
<feature type="region of interest" description="Disordered" evidence="1">
    <location>
        <begin position="214"/>
        <end position="233"/>
    </location>
</feature>
<protein>
    <submittedName>
        <fullName evidence="2">Uncharacterized protein</fullName>
    </submittedName>
</protein>
<name>A0A9P8FYI5_AURME</name>
<evidence type="ECO:0000256" key="1">
    <source>
        <dbReference type="SAM" id="MobiDB-lite"/>
    </source>
</evidence>
<reference evidence="2" key="2">
    <citation type="submission" date="2021-08" db="EMBL/GenBank/DDBJ databases">
        <authorList>
            <person name="Gostincar C."/>
            <person name="Sun X."/>
            <person name="Song Z."/>
            <person name="Gunde-Cimerman N."/>
        </authorList>
    </citation>
    <scope>NUCLEOTIDE SEQUENCE</scope>
    <source>
        <strain evidence="2">EXF-9298</strain>
    </source>
</reference>
<evidence type="ECO:0000313" key="3">
    <source>
        <dbReference type="Proteomes" id="UP000729357"/>
    </source>
</evidence>
<dbReference type="AlphaFoldDB" id="A0A9P8FYI5"/>
<organism evidence="2 3">
    <name type="scientific">Aureobasidium melanogenum</name>
    <name type="common">Aureobasidium pullulans var. melanogenum</name>
    <dbReference type="NCBI Taxonomy" id="46634"/>
    <lineage>
        <taxon>Eukaryota</taxon>
        <taxon>Fungi</taxon>
        <taxon>Dikarya</taxon>
        <taxon>Ascomycota</taxon>
        <taxon>Pezizomycotina</taxon>
        <taxon>Dothideomycetes</taxon>
        <taxon>Dothideomycetidae</taxon>
        <taxon>Dothideales</taxon>
        <taxon>Saccotheciaceae</taxon>
        <taxon>Aureobasidium</taxon>
    </lineage>
</organism>
<evidence type="ECO:0000313" key="2">
    <source>
        <dbReference type="EMBL" id="KAG9986389.1"/>
    </source>
</evidence>
<comment type="caution">
    <text evidence="2">The sequence shown here is derived from an EMBL/GenBank/DDBJ whole genome shotgun (WGS) entry which is preliminary data.</text>
</comment>
<feature type="compositionally biased region" description="Basic and acidic residues" evidence="1">
    <location>
        <begin position="218"/>
        <end position="233"/>
    </location>
</feature>